<sequence>MTATCHQAARICVLSPKSQQEAFLKNNGRRDNSSRDNKVVTSSRRLVKIPEISPFQQTALSCDIISGIENFNVFSSMSSSNPEEVLRELEAAKPDDDWEWMVNQGPEYLANALPTQRDKQDFIDHITKAYKLDPPAATTAQGWLDMVLNTNFKSGNEDGDLVEL</sequence>
<proteinExistence type="predicted"/>
<reference evidence="1" key="1">
    <citation type="journal article" date="2020" name="Stud. Mycol.">
        <title>101 Dothideomycetes genomes: a test case for predicting lifestyles and emergence of pathogens.</title>
        <authorList>
            <person name="Haridas S."/>
            <person name="Albert R."/>
            <person name="Binder M."/>
            <person name="Bloem J."/>
            <person name="Labutti K."/>
            <person name="Salamov A."/>
            <person name="Andreopoulos B."/>
            <person name="Baker S."/>
            <person name="Barry K."/>
            <person name="Bills G."/>
            <person name="Bluhm B."/>
            <person name="Cannon C."/>
            <person name="Castanera R."/>
            <person name="Culley D."/>
            <person name="Daum C."/>
            <person name="Ezra D."/>
            <person name="Gonzalez J."/>
            <person name="Henrissat B."/>
            <person name="Kuo A."/>
            <person name="Liang C."/>
            <person name="Lipzen A."/>
            <person name="Lutzoni F."/>
            <person name="Magnuson J."/>
            <person name="Mondo S."/>
            <person name="Nolan M."/>
            <person name="Ohm R."/>
            <person name="Pangilinan J."/>
            <person name="Park H.-J."/>
            <person name="Ramirez L."/>
            <person name="Alfaro M."/>
            <person name="Sun H."/>
            <person name="Tritt A."/>
            <person name="Yoshinaga Y."/>
            <person name="Zwiers L.-H."/>
            <person name="Turgeon B."/>
            <person name="Goodwin S."/>
            <person name="Spatafora J."/>
            <person name="Crous P."/>
            <person name="Grigoriev I."/>
        </authorList>
    </citation>
    <scope>NUCLEOTIDE SEQUENCE</scope>
    <source>
        <strain evidence="1">CBS 113818</strain>
    </source>
</reference>
<keyword evidence="2" id="KW-1185">Reference proteome</keyword>
<gene>
    <name evidence="1" type="ORF">CC86DRAFT_384210</name>
</gene>
<protein>
    <submittedName>
        <fullName evidence="1">Uncharacterized protein</fullName>
    </submittedName>
</protein>
<evidence type="ECO:0000313" key="1">
    <source>
        <dbReference type="EMBL" id="KAF2823647.1"/>
    </source>
</evidence>
<name>A0A6A6ZTI7_9PLEO</name>
<dbReference type="Proteomes" id="UP000799424">
    <property type="component" value="Unassembled WGS sequence"/>
</dbReference>
<dbReference type="AlphaFoldDB" id="A0A6A6ZTI7"/>
<accession>A0A6A6ZTI7</accession>
<evidence type="ECO:0000313" key="2">
    <source>
        <dbReference type="Proteomes" id="UP000799424"/>
    </source>
</evidence>
<dbReference type="EMBL" id="MU006231">
    <property type="protein sequence ID" value="KAF2823647.1"/>
    <property type="molecule type" value="Genomic_DNA"/>
</dbReference>
<organism evidence="1 2">
    <name type="scientific">Ophiobolus disseminans</name>
    <dbReference type="NCBI Taxonomy" id="1469910"/>
    <lineage>
        <taxon>Eukaryota</taxon>
        <taxon>Fungi</taxon>
        <taxon>Dikarya</taxon>
        <taxon>Ascomycota</taxon>
        <taxon>Pezizomycotina</taxon>
        <taxon>Dothideomycetes</taxon>
        <taxon>Pleosporomycetidae</taxon>
        <taxon>Pleosporales</taxon>
        <taxon>Pleosporineae</taxon>
        <taxon>Phaeosphaeriaceae</taxon>
        <taxon>Ophiobolus</taxon>
    </lineage>
</organism>